<name>A0ABS7PLY5_9SPHN</name>
<evidence type="ECO:0000313" key="2">
    <source>
        <dbReference type="EMBL" id="MBY8822241.1"/>
    </source>
</evidence>
<dbReference type="InterPro" id="IPR008775">
    <property type="entry name" value="Phytyl_CoA_dOase-like"/>
</dbReference>
<proteinExistence type="predicted"/>
<dbReference type="Gene3D" id="2.60.120.620">
    <property type="entry name" value="q2cbj1_9rhob like domain"/>
    <property type="match status" value="1"/>
</dbReference>
<dbReference type="RefSeq" id="WP_222989341.1">
    <property type="nucleotide sequence ID" value="NZ_JAINVV010000004.1"/>
</dbReference>
<keyword evidence="3" id="KW-1185">Reference proteome</keyword>
<dbReference type="PANTHER" id="PTHR20883">
    <property type="entry name" value="PHYTANOYL-COA DIOXYGENASE DOMAIN CONTAINING 1"/>
    <property type="match status" value="1"/>
</dbReference>
<dbReference type="GO" id="GO:0051213">
    <property type="term" value="F:dioxygenase activity"/>
    <property type="evidence" value="ECO:0007669"/>
    <property type="project" value="UniProtKB-KW"/>
</dbReference>
<evidence type="ECO:0000313" key="3">
    <source>
        <dbReference type="Proteomes" id="UP000706039"/>
    </source>
</evidence>
<dbReference type="Proteomes" id="UP000706039">
    <property type="component" value="Unassembled WGS sequence"/>
</dbReference>
<evidence type="ECO:0000256" key="1">
    <source>
        <dbReference type="ARBA" id="ARBA00001954"/>
    </source>
</evidence>
<organism evidence="2 3">
    <name type="scientific">Sphingomonas colocasiae</name>
    <dbReference type="NCBI Taxonomy" id="1848973"/>
    <lineage>
        <taxon>Bacteria</taxon>
        <taxon>Pseudomonadati</taxon>
        <taxon>Pseudomonadota</taxon>
        <taxon>Alphaproteobacteria</taxon>
        <taxon>Sphingomonadales</taxon>
        <taxon>Sphingomonadaceae</taxon>
        <taxon>Sphingomonas</taxon>
    </lineage>
</organism>
<accession>A0ABS7PLY5</accession>
<comment type="cofactor">
    <cofactor evidence="1">
        <name>Fe(2+)</name>
        <dbReference type="ChEBI" id="CHEBI:29033"/>
    </cofactor>
</comment>
<reference evidence="2 3" key="1">
    <citation type="submission" date="2021-08" db="EMBL/GenBank/DDBJ databases">
        <authorList>
            <person name="Tuo L."/>
        </authorList>
    </citation>
    <scope>NUCLEOTIDE SEQUENCE [LARGE SCALE GENOMIC DNA]</scope>
    <source>
        <strain evidence="2 3">JCM 31229</strain>
    </source>
</reference>
<gene>
    <name evidence="2" type="ORF">K7G82_08065</name>
</gene>
<keyword evidence="2" id="KW-0560">Oxidoreductase</keyword>
<protein>
    <submittedName>
        <fullName evidence="2">Phytanoyl-CoA dioxygenase family protein</fullName>
    </submittedName>
</protein>
<dbReference type="SUPFAM" id="SSF51197">
    <property type="entry name" value="Clavaminate synthase-like"/>
    <property type="match status" value="1"/>
</dbReference>
<dbReference type="EMBL" id="JAINVV010000004">
    <property type="protein sequence ID" value="MBY8822241.1"/>
    <property type="molecule type" value="Genomic_DNA"/>
</dbReference>
<keyword evidence="2" id="KW-0223">Dioxygenase</keyword>
<comment type="caution">
    <text evidence="2">The sequence shown here is derived from an EMBL/GenBank/DDBJ whole genome shotgun (WGS) entry which is preliminary data.</text>
</comment>
<dbReference type="Pfam" id="PF05721">
    <property type="entry name" value="PhyH"/>
    <property type="match status" value="1"/>
</dbReference>
<sequence>MTSTTSVAATLAAGEAPDRFRDPLAEPRRLGLERHAAELDSYGFTIVEPDRAAPPGFADALLRTVLAIAGRRAGRTLDPANAESHAGGSAWGQHLFYLLLEDPIFEQAMMNETVLALITYLLGESCVLSSMNSILKGPGADHLILHSDSAMVPAPYPAYAQVANATWLLTDYDRDRGALAFWPGSHKFCRPPTMRETADIDRFAPVTAPAGSLVIWHGNTWHGAFPRQVPGLRVNLILYFCRIYMQTQEWYRERVSEAALARNPVRFRHLVGLENPYPFGAEGAPIDRIGHFNSRARTQGG</sequence>
<dbReference type="PANTHER" id="PTHR20883:SF48">
    <property type="entry name" value="ECTOINE DIOXYGENASE"/>
    <property type="match status" value="1"/>
</dbReference>